<name>A0A2P2Q4W4_RHIMU</name>
<dbReference type="EMBL" id="GGEC01081536">
    <property type="protein sequence ID" value="MBX62020.1"/>
    <property type="molecule type" value="Transcribed_RNA"/>
</dbReference>
<protein>
    <submittedName>
        <fullName evidence="1">Uncharacterized protein</fullName>
    </submittedName>
</protein>
<organism evidence="1">
    <name type="scientific">Rhizophora mucronata</name>
    <name type="common">Asiatic mangrove</name>
    <dbReference type="NCBI Taxonomy" id="61149"/>
    <lineage>
        <taxon>Eukaryota</taxon>
        <taxon>Viridiplantae</taxon>
        <taxon>Streptophyta</taxon>
        <taxon>Embryophyta</taxon>
        <taxon>Tracheophyta</taxon>
        <taxon>Spermatophyta</taxon>
        <taxon>Magnoliopsida</taxon>
        <taxon>eudicotyledons</taxon>
        <taxon>Gunneridae</taxon>
        <taxon>Pentapetalae</taxon>
        <taxon>rosids</taxon>
        <taxon>fabids</taxon>
        <taxon>Malpighiales</taxon>
        <taxon>Rhizophoraceae</taxon>
        <taxon>Rhizophora</taxon>
    </lineage>
</organism>
<proteinExistence type="predicted"/>
<sequence length="19" mass="2414">MEYDIFLFIYIFPFKTLVN</sequence>
<dbReference type="AlphaFoldDB" id="A0A2P2Q4W4"/>
<reference evidence="1" key="1">
    <citation type="submission" date="2018-02" db="EMBL/GenBank/DDBJ databases">
        <title>Rhizophora mucronata_Transcriptome.</title>
        <authorList>
            <person name="Meera S.P."/>
            <person name="Sreeshan A."/>
            <person name="Augustine A."/>
        </authorList>
    </citation>
    <scope>NUCLEOTIDE SEQUENCE</scope>
    <source>
        <tissue evidence="1">Leaf</tissue>
    </source>
</reference>
<accession>A0A2P2Q4W4</accession>
<evidence type="ECO:0000313" key="1">
    <source>
        <dbReference type="EMBL" id="MBX62020.1"/>
    </source>
</evidence>